<dbReference type="RefSeq" id="WP_075370819.1">
    <property type="nucleotide sequence ID" value="NZ_MSKM01000001.1"/>
</dbReference>
<proteinExistence type="predicted"/>
<evidence type="ECO:0000313" key="1">
    <source>
        <dbReference type="EMBL" id="OLO55998.1"/>
    </source>
</evidence>
<evidence type="ECO:0000313" key="2">
    <source>
        <dbReference type="Proteomes" id="UP000185772"/>
    </source>
</evidence>
<name>A0A1Q8W359_9ACTO</name>
<sequence length="604" mass="62813">MTRTNLLLNGAFGSGVAGWTAEQAAISADSGRMRVIPSSSSWTVSSDSTAVPQGQWVSLAADITAGDSPVDLCLRFAGTDGPVPRVSAPAGSTGRVVVTAQAPAGATTVQAALSASTGGVAAAYPPLSSRDAWVLGAAVQAADGVAAGAWVVPAGADVSDGKAVVTGTLSMGVPAATVAGHTLGLSWSASTTVAGTFVQRGGFYGVTADGVFKKSYLARGFQGLTETETAYKDSVAIPSAETLAEDGVEVIYPVVFLAAGVTFTRVEVVDETAQTLWADNAILQIGDAQRDVSDTSFFDGDTSPVRIGDTGKALVYSWTGVPGGSPSREEVGRWPIFTLTAIIPDGDAPVVQVIVPGLYARSGTPVKVTGHTPDGFSWTVRGSGSMGSGSQLVLGDALAPVNVPLTYRIVRPWDGQTVESTPVTRPWSDRSLMTDVIGGGRLDLIWQGDDSRAPDQRITAHEIPGRSTPVMVFAPAMGAGTVSLTARTSGAHTQTMTALAARPTIALLFHNPARCFQCRRGVCDVPLTTVMALTSVSQARTPRQDQAERAWTLKGTICSVPEPQRIVGLSVWDDFDAAALTWTRLDAMGLSWDDFDATIWQEVR</sequence>
<accession>A0A1Q8W359</accession>
<organism evidence="1 2">
    <name type="scientific">Actinomyces oris</name>
    <dbReference type="NCBI Taxonomy" id="544580"/>
    <lineage>
        <taxon>Bacteria</taxon>
        <taxon>Bacillati</taxon>
        <taxon>Actinomycetota</taxon>
        <taxon>Actinomycetes</taxon>
        <taxon>Actinomycetales</taxon>
        <taxon>Actinomycetaceae</taxon>
        <taxon>Actinomyces</taxon>
    </lineage>
</organism>
<dbReference type="EMBL" id="MSKM01000001">
    <property type="protein sequence ID" value="OLO55998.1"/>
    <property type="molecule type" value="Genomic_DNA"/>
</dbReference>
<protein>
    <submittedName>
        <fullName evidence="1">Uncharacterized protein</fullName>
    </submittedName>
</protein>
<reference evidence="1 2" key="1">
    <citation type="submission" date="2016-12" db="EMBL/GenBank/DDBJ databases">
        <title>Genomic comparison of strains in the 'Actinomyces naeslundii' group.</title>
        <authorList>
            <person name="Mughal S.R."/>
            <person name="Do T."/>
            <person name="Gilbert S.C."/>
            <person name="Witherden E.A."/>
            <person name="Didelot X."/>
            <person name="Beighton D."/>
        </authorList>
    </citation>
    <scope>NUCLEOTIDE SEQUENCE [LARGE SCALE GENOMIC DNA]</scope>
    <source>
        <strain evidence="1 2">MMRCO6-1</strain>
    </source>
</reference>
<dbReference type="AlphaFoldDB" id="A0A1Q8W359"/>
<comment type="caution">
    <text evidence="1">The sequence shown here is derived from an EMBL/GenBank/DDBJ whole genome shotgun (WGS) entry which is preliminary data.</text>
</comment>
<dbReference type="Proteomes" id="UP000185772">
    <property type="component" value="Unassembled WGS sequence"/>
</dbReference>
<gene>
    <name evidence="1" type="ORF">BKH27_00365</name>
</gene>